<dbReference type="InterPro" id="IPR013126">
    <property type="entry name" value="Hsp_70_fam"/>
</dbReference>
<comment type="caution">
    <text evidence="4">The sequence shown here is derived from an EMBL/GenBank/DDBJ whole genome shotgun (WGS) entry which is preliminary data.</text>
</comment>
<evidence type="ECO:0000313" key="4">
    <source>
        <dbReference type="EMBL" id="MPN61028.1"/>
    </source>
</evidence>
<reference evidence="4" key="1">
    <citation type="submission" date="2019-08" db="EMBL/GenBank/DDBJ databases">
        <authorList>
            <person name="Kucharzyk K."/>
            <person name="Murdoch R.W."/>
            <person name="Higgins S."/>
            <person name="Loffler F."/>
        </authorList>
    </citation>
    <scope>NUCLEOTIDE SEQUENCE</scope>
</reference>
<accession>A0A645JBG5</accession>
<sequence>MKREAEENASADAKKKEEVELFNKADGLIFQTEKQLKEFGEKLSADKKAAIESAAAELKTAFEAKDTESVKTKTEALDAAWMAASEELYAAGQQTQGADAGPQNPGGNAGAEDVQDADFEEVK</sequence>
<dbReference type="FunFam" id="1.20.1270.10:FF:000001">
    <property type="entry name" value="Molecular chaperone DnaK"/>
    <property type="match status" value="1"/>
</dbReference>
<name>A0A645JBG5_9ZZZZ</name>
<dbReference type="AlphaFoldDB" id="A0A645JBG5"/>
<feature type="region of interest" description="Disordered" evidence="3">
    <location>
        <begin position="88"/>
        <end position="123"/>
    </location>
</feature>
<proteinExistence type="predicted"/>
<dbReference type="Gene3D" id="1.20.1270.10">
    <property type="match status" value="1"/>
</dbReference>
<dbReference type="GO" id="GO:0140662">
    <property type="term" value="F:ATP-dependent protein folding chaperone"/>
    <property type="evidence" value="ECO:0007669"/>
    <property type="project" value="InterPro"/>
</dbReference>
<evidence type="ECO:0000256" key="1">
    <source>
        <dbReference type="ARBA" id="ARBA00022741"/>
    </source>
</evidence>
<feature type="compositionally biased region" description="Acidic residues" evidence="3">
    <location>
        <begin position="113"/>
        <end position="123"/>
    </location>
</feature>
<protein>
    <submittedName>
        <fullName evidence="4">Chaperone protein DnaK</fullName>
    </submittedName>
</protein>
<keyword evidence="1" id="KW-0547">Nucleotide-binding</keyword>
<dbReference type="GO" id="GO:0005524">
    <property type="term" value="F:ATP binding"/>
    <property type="evidence" value="ECO:0007669"/>
    <property type="project" value="UniProtKB-KW"/>
</dbReference>
<gene>
    <name evidence="4" type="primary">dnaK_56</name>
    <name evidence="4" type="ORF">SDC9_208762</name>
</gene>
<evidence type="ECO:0000256" key="3">
    <source>
        <dbReference type="SAM" id="MobiDB-lite"/>
    </source>
</evidence>
<evidence type="ECO:0000256" key="2">
    <source>
        <dbReference type="ARBA" id="ARBA00022840"/>
    </source>
</evidence>
<dbReference type="Pfam" id="PF00012">
    <property type="entry name" value="HSP70"/>
    <property type="match status" value="1"/>
</dbReference>
<organism evidence="4">
    <name type="scientific">bioreactor metagenome</name>
    <dbReference type="NCBI Taxonomy" id="1076179"/>
    <lineage>
        <taxon>unclassified sequences</taxon>
        <taxon>metagenomes</taxon>
        <taxon>ecological metagenomes</taxon>
    </lineage>
</organism>
<dbReference type="EMBL" id="VSSQ01137081">
    <property type="protein sequence ID" value="MPN61028.1"/>
    <property type="molecule type" value="Genomic_DNA"/>
</dbReference>
<dbReference type="InterPro" id="IPR029048">
    <property type="entry name" value="HSP70_C_sf"/>
</dbReference>
<dbReference type="SUPFAM" id="SSF100934">
    <property type="entry name" value="Heat shock protein 70kD (HSP70), C-terminal subdomain"/>
    <property type="match status" value="1"/>
</dbReference>
<feature type="compositionally biased region" description="Low complexity" evidence="3">
    <location>
        <begin position="90"/>
        <end position="106"/>
    </location>
</feature>
<keyword evidence="2" id="KW-0067">ATP-binding</keyword>